<dbReference type="GO" id="GO:0016055">
    <property type="term" value="P:Wnt signaling pathway"/>
    <property type="evidence" value="ECO:0007669"/>
    <property type="project" value="UniProtKB-KW"/>
</dbReference>
<organism evidence="16 17">
    <name type="scientific">Tigriopus californicus</name>
    <name type="common">Marine copepod</name>
    <dbReference type="NCBI Taxonomy" id="6832"/>
    <lineage>
        <taxon>Eukaryota</taxon>
        <taxon>Metazoa</taxon>
        <taxon>Ecdysozoa</taxon>
        <taxon>Arthropoda</taxon>
        <taxon>Crustacea</taxon>
        <taxon>Multicrustacea</taxon>
        <taxon>Hexanauplia</taxon>
        <taxon>Copepoda</taxon>
        <taxon>Harpacticoida</taxon>
        <taxon>Harpacticidae</taxon>
        <taxon>Tigriopus</taxon>
    </lineage>
</organism>
<feature type="chain" id="PRO_5021908675" description="Metalloprotease TIKI homolog" evidence="15">
    <location>
        <begin position="37"/>
        <end position="498"/>
    </location>
</feature>
<protein>
    <recommendedName>
        <fullName evidence="13">Metalloprotease TIKI homolog</fullName>
        <ecNumber evidence="13">3.4.-.-</ecNumber>
    </recommendedName>
</protein>
<dbReference type="GO" id="GO:0004222">
    <property type="term" value="F:metalloendopeptidase activity"/>
    <property type="evidence" value="ECO:0007669"/>
    <property type="project" value="UniProtKB-UniRule"/>
</dbReference>
<comment type="cofactor">
    <cofactor evidence="13">
        <name>Mn(2+)</name>
        <dbReference type="ChEBI" id="CHEBI:29035"/>
    </cofactor>
    <cofactor evidence="13">
        <name>Co(2+)</name>
        <dbReference type="ChEBI" id="CHEBI:48828"/>
    </cofactor>
    <text evidence="13">Divalent metal cations. Mn(2+) or Co(2+).</text>
</comment>
<name>A0A553NZV0_TIGCA</name>
<keyword evidence="7 13" id="KW-0732">Signal</keyword>
<evidence type="ECO:0000256" key="6">
    <source>
        <dbReference type="ARBA" id="ARBA00022723"/>
    </source>
</evidence>
<comment type="caution">
    <text evidence="16">The sequence shown here is derived from an EMBL/GenBank/DDBJ whole genome shotgun (WGS) entry which is preliminary data.</text>
</comment>
<keyword evidence="13" id="KW-1003">Cell membrane</keyword>
<dbReference type="PANTHER" id="PTHR31120">
    <property type="entry name" value="METALLOPROTEASE TIKI"/>
    <property type="match status" value="1"/>
</dbReference>
<keyword evidence="13" id="KW-0879">Wnt signaling pathway</keyword>
<dbReference type="PANTHER" id="PTHR31120:SF6">
    <property type="entry name" value="METALLOPROTEASE TIKI HOMOLOG"/>
    <property type="match status" value="1"/>
</dbReference>
<keyword evidence="5" id="KW-0812">Transmembrane</keyword>
<evidence type="ECO:0000256" key="3">
    <source>
        <dbReference type="ARBA" id="ARBA00008261"/>
    </source>
</evidence>
<keyword evidence="10 13" id="KW-0482">Metalloprotease</keyword>
<dbReference type="Proteomes" id="UP000318571">
    <property type="component" value="Chromosome 9"/>
</dbReference>
<evidence type="ECO:0000256" key="12">
    <source>
        <dbReference type="ARBA" id="ARBA00023180"/>
    </source>
</evidence>
<evidence type="ECO:0000256" key="1">
    <source>
        <dbReference type="ARBA" id="ARBA00001941"/>
    </source>
</evidence>
<comment type="cofactor">
    <cofactor evidence="1">
        <name>Co(2+)</name>
        <dbReference type="ChEBI" id="CHEBI:48828"/>
    </cofactor>
</comment>
<evidence type="ECO:0000256" key="9">
    <source>
        <dbReference type="ARBA" id="ARBA00022989"/>
    </source>
</evidence>
<dbReference type="GO" id="GO:0030178">
    <property type="term" value="P:negative regulation of Wnt signaling pathway"/>
    <property type="evidence" value="ECO:0007669"/>
    <property type="project" value="UniProtKB-UniRule"/>
</dbReference>
<evidence type="ECO:0000256" key="11">
    <source>
        <dbReference type="ARBA" id="ARBA00023136"/>
    </source>
</evidence>
<dbReference type="InterPro" id="IPR040230">
    <property type="entry name" value="TIKI1/2-like"/>
</dbReference>
<evidence type="ECO:0000256" key="7">
    <source>
        <dbReference type="ARBA" id="ARBA00022729"/>
    </source>
</evidence>
<evidence type="ECO:0000256" key="2">
    <source>
        <dbReference type="ARBA" id="ARBA00004479"/>
    </source>
</evidence>
<evidence type="ECO:0000256" key="15">
    <source>
        <dbReference type="SAM" id="SignalP"/>
    </source>
</evidence>
<dbReference type="CDD" id="cd14789">
    <property type="entry name" value="Tiki"/>
    <property type="match status" value="1"/>
</dbReference>
<comment type="function">
    <text evidence="13">Metalloprotease that acts as a negative regulator of the Wnt signaling pathway.</text>
</comment>
<keyword evidence="9" id="KW-1133">Transmembrane helix</keyword>
<comment type="similarity">
    <text evidence="3 13">Belongs to the TIKI family.</text>
</comment>
<dbReference type="Pfam" id="PF01963">
    <property type="entry name" value="TraB_PrgY_gumN"/>
    <property type="match status" value="1"/>
</dbReference>
<feature type="region of interest" description="Disordered" evidence="14">
    <location>
        <begin position="420"/>
        <end position="446"/>
    </location>
</feature>
<dbReference type="AlphaFoldDB" id="A0A553NZV0"/>
<gene>
    <name evidence="16" type="ORF">TCAL_11621</name>
</gene>
<evidence type="ECO:0000256" key="8">
    <source>
        <dbReference type="ARBA" id="ARBA00022801"/>
    </source>
</evidence>
<dbReference type="OrthoDB" id="10040378at2759"/>
<comment type="subcellular location">
    <subcellularLocation>
        <location evidence="13">Cell membrane</location>
        <topology evidence="13">Single-pass type I membrane protein</topology>
    </subcellularLocation>
    <subcellularLocation>
        <location evidence="2">Membrane</location>
        <topology evidence="2">Single-pass type I membrane protein</topology>
    </subcellularLocation>
</comment>
<keyword evidence="4 13" id="KW-0645">Protease</keyword>
<evidence type="ECO:0000313" key="16">
    <source>
        <dbReference type="EMBL" id="TRY70961.1"/>
    </source>
</evidence>
<dbReference type="EMBL" id="VCGU01000009">
    <property type="protein sequence ID" value="TRY70961.1"/>
    <property type="molecule type" value="Genomic_DNA"/>
</dbReference>
<proteinExistence type="inferred from homology"/>
<dbReference type="GO" id="GO:0006508">
    <property type="term" value="P:proteolysis"/>
    <property type="evidence" value="ECO:0007669"/>
    <property type="project" value="UniProtKB-KW"/>
</dbReference>
<keyword evidence="12" id="KW-0325">Glycoprotein</keyword>
<evidence type="ECO:0000256" key="14">
    <source>
        <dbReference type="SAM" id="MobiDB-lite"/>
    </source>
</evidence>
<reference evidence="16 17" key="1">
    <citation type="journal article" date="2018" name="Nat. Ecol. Evol.">
        <title>Genomic signatures of mitonuclear coevolution across populations of Tigriopus californicus.</title>
        <authorList>
            <person name="Barreto F.S."/>
            <person name="Watson E.T."/>
            <person name="Lima T.G."/>
            <person name="Willett C.S."/>
            <person name="Edmands S."/>
            <person name="Li W."/>
            <person name="Burton R.S."/>
        </authorList>
    </citation>
    <scope>NUCLEOTIDE SEQUENCE [LARGE SCALE GENOMIC DNA]</scope>
    <source>
        <strain evidence="16 17">San Diego</strain>
    </source>
</reference>
<accession>A0A553NZV0</accession>
<dbReference type="InterPro" id="IPR002816">
    <property type="entry name" value="TraB/PrgY/GumN_fam"/>
</dbReference>
<evidence type="ECO:0000256" key="5">
    <source>
        <dbReference type="ARBA" id="ARBA00022692"/>
    </source>
</evidence>
<dbReference type="GO" id="GO:0046872">
    <property type="term" value="F:metal ion binding"/>
    <property type="evidence" value="ECO:0007669"/>
    <property type="project" value="UniProtKB-UniRule"/>
</dbReference>
<dbReference type="GO" id="GO:0005886">
    <property type="term" value="C:plasma membrane"/>
    <property type="evidence" value="ECO:0007669"/>
    <property type="project" value="UniProtKB-SubCell"/>
</dbReference>
<keyword evidence="6 13" id="KW-0479">Metal-binding</keyword>
<sequence>MRVSVPGPQAVVGWGGARLWLMVLIGSLRPPWGASSSPESDSLPSSSFLWQIQATPPSYFFGTIHVPYTRVWDAVPSNAKQAFKYSNQIYFELDLTHHGTLTALSYCQLLPPNQHLSQVIPSELFLRLKHHLAYVRRSIQHWITPDQIDRGLTADYIYATMTSNWERKQPVWVMMMLNSLTKSDIASRGIPVLDLFLQNQAEKKGKKIGAIEKVQEQCQPLNQLSHAQVIIALNQTLTAQEKHRLGLTSTEEEYSTDNLIRQYRRGDFQPDFFNRDTFQIPKLSGRQDLMSLHDQKTVQEIDRFFHDELILKRNKRMAARVIDLLMNQPNSYFFAFGAGHFLGNDSILSFVKSAGFHVKRIDPDQTLDFSYAFSASPNAKNKVQGTFDDLPEHEKKRALLKFIQYHQQQERENDTRRFGEMMGSESPITPNPLEGPEAEEEAPTPIGIDEKAIEESLKIWYGINERSLAHSGKDKALPMMISVILGVMVLASGSSDKL</sequence>
<dbReference type="OMA" id="DRYFRHE"/>
<keyword evidence="11" id="KW-0472">Membrane</keyword>
<evidence type="ECO:0000313" key="17">
    <source>
        <dbReference type="Proteomes" id="UP000318571"/>
    </source>
</evidence>
<keyword evidence="8 13" id="KW-0378">Hydrolase</keyword>
<evidence type="ECO:0000256" key="4">
    <source>
        <dbReference type="ARBA" id="ARBA00022670"/>
    </source>
</evidence>
<dbReference type="EC" id="3.4.-.-" evidence="13"/>
<feature type="signal peptide" evidence="15">
    <location>
        <begin position="1"/>
        <end position="36"/>
    </location>
</feature>
<evidence type="ECO:0000256" key="10">
    <source>
        <dbReference type="ARBA" id="ARBA00023049"/>
    </source>
</evidence>
<keyword evidence="17" id="KW-1185">Reference proteome</keyword>
<evidence type="ECO:0000256" key="13">
    <source>
        <dbReference type="RuleBase" id="RU369069"/>
    </source>
</evidence>